<gene>
    <name evidence="1" type="ORF">SAMN05216474_0890</name>
</gene>
<accession>A0A1I6YGP8</accession>
<sequence length="159" mass="19352">MISFVALNLRKSQIKKEVKLFLMTSVDKKDLYFFRFSEDESKNELHWEKDHEFEYQGKMYDIVEQKKENDTTSYWCWLDREETELNAKLKQLTHFNFLGDEKKKNCDGALIYFMENQYFPPQYAFHFHELTSWKKDNFSTYFPLLERNISPFSPPPDLL</sequence>
<keyword evidence="2" id="KW-1185">Reference proteome</keyword>
<reference evidence="1 2" key="1">
    <citation type="submission" date="2016-10" db="EMBL/GenBank/DDBJ databases">
        <authorList>
            <person name="de Groot N.N."/>
        </authorList>
    </citation>
    <scope>NUCLEOTIDE SEQUENCE [LARGE SCALE GENOMIC DNA]</scope>
    <source>
        <strain evidence="1 2">CGMCC 1.7005</strain>
    </source>
</reference>
<protein>
    <submittedName>
        <fullName evidence="1">Uncharacterized protein</fullName>
    </submittedName>
</protein>
<proteinExistence type="predicted"/>
<evidence type="ECO:0000313" key="1">
    <source>
        <dbReference type="EMBL" id="SFT49683.1"/>
    </source>
</evidence>
<dbReference type="AlphaFoldDB" id="A0A1I6YGP8"/>
<evidence type="ECO:0000313" key="2">
    <source>
        <dbReference type="Proteomes" id="UP000236454"/>
    </source>
</evidence>
<organism evidence="1 2">
    <name type="scientific">Lishizhenia tianjinensis</name>
    <dbReference type="NCBI Taxonomy" id="477690"/>
    <lineage>
        <taxon>Bacteria</taxon>
        <taxon>Pseudomonadati</taxon>
        <taxon>Bacteroidota</taxon>
        <taxon>Flavobacteriia</taxon>
        <taxon>Flavobacteriales</taxon>
        <taxon>Crocinitomicaceae</taxon>
        <taxon>Lishizhenia</taxon>
    </lineage>
</organism>
<dbReference type="STRING" id="477690.SAMN05216474_0890"/>
<dbReference type="Proteomes" id="UP000236454">
    <property type="component" value="Unassembled WGS sequence"/>
</dbReference>
<name>A0A1I6YGP8_9FLAO</name>
<dbReference type="EMBL" id="FPAS01000001">
    <property type="protein sequence ID" value="SFT49683.1"/>
    <property type="molecule type" value="Genomic_DNA"/>
</dbReference>